<keyword evidence="3" id="KW-1133">Transmembrane helix</keyword>
<reference evidence="5" key="2">
    <citation type="submission" date="2021-04" db="EMBL/GenBank/DDBJ databases">
        <authorList>
            <person name="Gilroy R."/>
        </authorList>
    </citation>
    <scope>NUCLEOTIDE SEQUENCE</scope>
    <source>
        <strain evidence="5">2189</strain>
    </source>
</reference>
<evidence type="ECO:0000259" key="4">
    <source>
        <dbReference type="SMART" id="SM01217"/>
    </source>
</evidence>
<dbReference type="PRINTS" id="PR00133">
    <property type="entry name" value="GLHYDRLASE3"/>
</dbReference>
<dbReference type="AlphaFoldDB" id="A0A9D1W180"/>
<dbReference type="Pfam" id="PF00933">
    <property type="entry name" value="Glyco_hydro_3"/>
    <property type="match status" value="1"/>
</dbReference>
<dbReference type="InterPro" id="IPR036881">
    <property type="entry name" value="Glyco_hydro_3_C_sf"/>
</dbReference>
<dbReference type="InterPro" id="IPR050288">
    <property type="entry name" value="Cellulose_deg_GH3"/>
</dbReference>
<evidence type="ECO:0000313" key="5">
    <source>
        <dbReference type="EMBL" id="HIX50795.1"/>
    </source>
</evidence>
<dbReference type="EMBL" id="DXEW01000029">
    <property type="protein sequence ID" value="HIX50795.1"/>
    <property type="molecule type" value="Genomic_DNA"/>
</dbReference>
<dbReference type="SMART" id="SM01217">
    <property type="entry name" value="Fn3_like"/>
    <property type="match status" value="1"/>
</dbReference>
<dbReference type="InterPro" id="IPR017853">
    <property type="entry name" value="GH"/>
</dbReference>
<dbReference type="InterPro" id="IPR002772">
    <property type="entry name" value="Glyco_hydro_3_C"/>
</dbReference>
<evidence type="ECO:0000256" key="2">
    <source>
        <dbReference type="ARBA" id="ARBA00022801"/>
    </source>
</evidence>
<dbReference type="InterPro" id="IPR013783">
    <property type="entry name" value="Ig-like_fold"/>
</dbReference>
<dbReference type="Gene3D" id="3.40.50.1700">
    <property type="entry name" value="Glycoside hydrolase family 3 C-terminal domain"/>
    <property type="match status" value="1"/>
</dbReference>
<dbReference type="PANTHER" id="PTHR42715">
    <property type="entry name" value="BETA-GLUCOSIDASE"/>
    <property type="match status" value="1"/>
</dbReference>
<gene>
    <name evidence="5" type="ORF">H9851_05875</name>
</gene>
<sequence length="999" mass="109332">MKIIRNTRLWSILTGVFSFLLCILLVGTHFADSYASMINKELGISTSVVIKNEDTDEDTEYYKSNFDSDDELTQWQIELCEQIQGEGSVLVMNNGALPVAKGIGVTTFGRSSADIIYGGTGSGQVDTANAATMGKALTEAGFKVNQPMLDWYNERIQELKDAGMNRSTPGMFAEFDAVPGLTRIAEIPTDTVRSSGISYDGYDDLAIVTIGRSGGEGSDLAFGEFSDGYAYFELQEEEKELLKYVASLNFDTTVVLINSSNAMALDWIDDPAYGIDACLWIGGPGQYGMNSVAKILCGDINPSGKFVDTYAASSLSSPAMQNFGAYTYANADPETGTVGGVTIDGAPGDLTRVRYAIHYMVEKEGIYVGYKYYETRYEDAVLGQGNADGDAGIYMSSGDSWNYNEEVNYTFGYGLSYTTFTQELLGVDYDRATDTYTLRVQVTNTGDVAGKEVVQVYGQQPYTDFDRENSIEKSAVQLVGFGKTEILQPDQSETVEVTVERKELTAFDAAVNKTYILEQGTYYLAIGSDAHDALNNILAAKGYDTSDGMDYDGDKDKAYSFDIDATDNTSYAYSEANTGVKITNQFDSADLNYYGDGLVTYLTRNDWQGTFPTSYDELTATDEMIQDLQFNYEKDNSVEKVTTGSTETQYSIVMMRGREYDDPLWEDILDQLTLEEMAEIVGHGGYGTQAIDSISLPATVQADGPQGIKGTYAGSATVAYTSEPVMASTFNTQIMHDIGISMGEDALRIDGARISGWYGPAMNIHRTPYSGRNFEYYSEDGFLSGMMAAKEVAAAQSMGLCCYIKHFALNDFETYRQSVATFATEQAIREIFLKGFQYAVEDGGATAVMTSFNRIGCRWAGAHRELLQNVLRDEWGFVGVVHTDAVMANRNWMDVSIGVEAGNDTWLSSGDWLVPLIQEWAQEDNKLLANLRNSCHNFLYAYVNSTAVNGISSSDRVVTITPAWQICVYAADAVVGVLAAAGAVLFIIACIKNRKGAQA</sequence>
<evidence type="ECO:0000313" key="6">
    <source>
        <dbReference type="Proteomes" id="UP000886847"/>
    </source>
</evidence>
<dbReference type="PANTHER" id="PTHR42715:SF10">
    <property type="entry name" value="BETA-GLUCOSIDASE"/>
    <property type="match status" value="1"/>
</dbReference>
<dbReference type="SUPFAM" id="SSF52279">
    <property type="entry name" value="Beta-D-glucan exohydrolase, C-terminal domain"/>
    <property type="match status" value="1"/>
</dbReference>
<name>A0A9D1W180_9FIRM</name>
<dbReference type="InterPro" id="IPR001764">
    <property type="entry name" value="Glyco_hydro_3_N"/>
</dbReference>
<dbReference type="Gene3D" id="3.20.20.300">
    <property type="entry name" value="Glycoside hydrolase, family 3, N-terminal domain"/>
    <property type="match status" value="1"/>
</dbReference>
<dbReference type="Proteomes" id="UP000886847">
    <property type="component" value="Unassembled WGS sequence"/>
</dbReference>
<organism evidence="5 6">
    <name type="scientific">Candidatus Borkfalkia faecavium</name>
    <dbReference type="NCBI Taxonomy" id="2838508"/>
    <lineage>
        <taxon>Bacteria</taxon>
        <taxon>Bacillati</taxon>
        <taxon>Bacillota</taxon>
        <taxon>Clostridia</taxon>
        <taxon>Christensenellales</taxon>
        <taxon>Christensenellaceae</taxon>
        <taxon>Candidatus Borkfalkia</taxon>
    </lineage>
</organism>
<evidence type="ECO:0000256" key="1">
    <source>
        <dbReference type="ARBA" id="ARBA00005336"/>
    </source>
</evidence>
<comment type="similarity">
    <text evidence="1">Belongs to the glycosyl hydrolase 3 family.</text>
</comment>
<dbReference type="SUPFAM" id="SSF51445">
    <property type="entry name" value="(Trans)glycosidases"/>
    <property type="match status" value="1"/>
</dbReference>
<keyword evidence="3" id="KW-0812">Transmembrane</keyword>
<keyword evidence="2 5" id="KW-0378">Hydrolase</keyword>
<dbReference type="Pfam" id="PF01915">
    <property type="entry name" value="Glyco_hydro_3_C"/>
    <property type="match status" value="1"/>
</dbReference>
<keyword evidence="3" id="KW-0472">Membrane</keyword>
<feature type="domain" description="Fibronectin type III-like" evidence="4">
    <location>
        <begin position="452"/>
        <end position="530"/>
    </location>
</feature>
<dbReference type="Pfam" id="PF14310">
    <property type="entry name" value="Fn3-like"/>
    <property type="match status" value="1"/>
</dbReference>
<evidence type="ECO:0000256" key="3">
    <source>
        <dbReference type="SAM" id="Phobius"/>
    </source>
</evidence>
<feature type="transmembrane region" description="Helical" evidence="3">
    <location>
        <begin position="968"/>
        <end position="991"/>
    </location>
</feature>
<dbReference type="GO" id="GO:0004553">
    <property type="term" value="F:hydrolase activity, hydrolyzing O-glycosyl compounds"/>
    <property type="evidence" value="ECO:0007669"/>
    <property type="project" value="InterPro"/>
</dbReference>
<comment type="caution">
    <text evidence="5">The sequence shown here is derived from an EMBL/GenBank/DDBJ whole genome shotgun (WGS) entry which is preliminary data.</text>
</comment>
<dbReference type="Gene3D" id="2.60.40.10">
    <property type="entry name" value="Immunoglobulins"/>
    <property type="match status" value="1"/>
</dbReference>
<accession>A0A9D1W180</accession>
<protein>
    <submittedName>
        <fullName evidence="5">Glycoside hydrolase family 3 C-terminal domain-containing protein</fullName>
    </submittedName>
</protein>
<dbReference type="GO" id="GO:0005975">
    <property type="term" value="P:carbohydrate metabolic process"/>
    <property type="evidence" value="ECO:0007669"/>
    <property type="project" value="InterPro"/>
</dbReference>
<dbReference type="InterPro" id="IPR036962">
    <property type="entry name" value="Glyco_hydro_3_N_sf"/>
</dbReference>
<proteinExistence type="inferred from homology"/>
<dbReference type="InterPro" id="IPR026891">
    <property type="entry name" value="Fn3-like"/>
</dbReference>
<reference evidence="5" key="1">
    <citation type="journal article" date="2021" name="PeerJ">
        <title>Extensive microbial diversity within the chicken gut microbiome revealed by metagenomics and culture.</title>
        <authorList>
            <person name="Gilroy R."/>
            <person name="Ravi A."/>
            <person name="Getino M."/>
            <person name="Pursley I."/>
            <person name="Horton D.L."/>
            <person name="Alikhan N.F."/>
            <person name="Baker D."/>
            <person name="Gharbi K."/>
            <person name="Hall N."/>
            <person name="Watson M."/>
            <person name="Adriaenssens E.M."/>
            <person name="Foster-Nyarko E."/>
            <person name="Jarju S."/>
            <person name="Secka A."/>
            <person name="Antonio M."/>
            <person name="Oren A."/>
            <person name="Chaudhuri R.R."/>
            <person name="La Ragione R."/>
            <person name="Hildebrand F."/>
            <person name="Pallen M.J."/>
        </authorList>
    </citation>
    <scope>NUCLEOTIDE SEQUENCE</scope>
    <source>
        <strain evidence="5">2189</strain>
    </source>
</reference>